<reference evidence="1 2" key="1">
    <citation type="submission" date="2018-11" db="EMBL/GenBank/DDBJ databases">
        <title>Changes in penicillin susceptibility of Streptococcus suis isolates by amino acid alterations in the penicillin-binding protein.</title>
        <authorList>
            <person name="Niemann L."/>
            <person name="Eichhorn I."/>
        </authorList>
    </citation>
    <scope>NUCLEOTIDE SEQUENCE [LARGE SCALE GENOMIC DNA]</scope>
    <source>
        <strain evidence="1 2">IMT40201</strain>
    </source>
</reference>
<dbReference type="AlphaFoldDB" id="A0A426G404"/>
<dbReference type="EMBL" id="RRZQ01000010">
    <property type="protein sequence ID" value="RRN49683.1"/>
    <property type="molecule type" value="Genomic_DNA"/>
</dbReference>
<gene>
    <name evidence="1" type="ORF">EI219_06315</name>
</gene>
<dbReference type="Proteomes" id="UP000281324">
    <property type="component" value="Unassembled WGS sequence"/>
</dbReference>
<comment type="caution">
    <text evidence="1">The sequence shown here is derived from an EMBL/GenBank/DDBJ whole genome shotgun (WGS) entry which is preliminary data.</text>
</comment>
<organism evidence="1 2">
    <name type="scientific">Streptococcus suis</name>
    <dbReference type="NCBI Taxonomy" id="1307"/>
    <lineage>
        <taxon>Bacteria</taxon>
        <taxon>Bacillati</taxon>
        <taxon>Bacillota</taxon>
        <taxon>Bacilli</taxon>
        <taxon>Lactobacillales</taxon>
        <taxon>Streptococcaceae</taxon>
        <taxon>Streptococcus</taxon>
    </lineage>
</organism>
<name>A0A426G404_STRSU</name>
<accession>A0A426G404</accession>
<evidence type="ECO:0000313" key="2">
    <source>
        <dbReference type="Proteomes" id="UP000281324"/>
    </source>
</evidence>
<evidence type="ECO:0000313" key="1">
    <source>
        <dbReference type="EMBL" id="RRN49683.1"/>
    </source>
</evidence>
<protein>
    <submittedName>
        <fullName evidence="1">Uncharacterized protein</fullName>
    </submittedName>
</protein>
<sequence>MKWLKSKYSHLVFLLLLRRNRKLRFLISNFKHSTGLFELALPYSAGVTCSASAISNLAQSLDCKSCLQLLRRTLFAISPTSKGSPNLWSEY</sequence>
<proteinExistence type="predicted"/>